<dbReference type="RefSeq" id="WP_203655433.1">
    <property type="nucleotide sequence ID" value="NZ_BAAAZM010000002.1"/>
</dbReference>
<feature type="region of interest" description="Disordered" evidence="1">
    <location>
        <begin position="767"/>
        <end position="811"/>
    </location>
</feature>
<sequence>MIALPLFAHQPGPYAHLSQLGQLLAHHHTALIAVAVAALIAATVARPTVRGVRQARWCRSGQRLEILPPPEVEPAGVGQLWATLAGVLTPPAWRRLLFGIPHVGLEYRWDGRALSIGLWIPARVPVRAVQAAVMAAWPGASCTPAEDTAPIPDEAWATGGALAPALPALYPLNTAHTADPLRPLISAATGLRGTDVACVQILARPATPRQHARLRRDAAALRAGRRTRGVVSGLLDLATPGPTPKPHQRASAQADPWREREARAAMDKATQPQWQTAIRYAVATRPSRGSQGRPSPAVRARLRTIAQGMAAASAVYTARNHLRRRRLHRPAAALASRRLLAGSLLSAEELSAIAALPRDLAVPGLDRARAKTAPAPVQIVSGGRNTKRLGVAAAGGHPVALTAADARQHVHMLGATGSGKSTLLTNMILDDVAAHRAVVVVDPKGDLVTDILDRLPASTADRVWLVDPEQDHTPVINPLDGDDHDLVVDNVCSIFGKIFQRHWGPRIDDVLRVACLTLLRHANATLTLVPPLLQDKQFRAQLTAELDDPDGLGGFWTWYESMGDAVRAQIIGPVLARLRAVLLRDFPRRTLGQPRSSLDMRKVLDHGGIVLARLPKGTLGEDTCRLLGSFLLAQTWQAATARIDRPEERRRDCSAYLDECQNFLTLPNSVDSMLAEARGYHLSLTLAHQDLAQLPAEVESAISANARNKIIFACSPEDARILSRHTLPELDQHDLSHLDAYTAAARLMVDNRQTAAFSLHTAPPKPVVGAADDIRRSSSLRAEQTAAAPSAISRLARASARRRCPRPKESS</sequence>
<evidence type="ECO:0000259" key="4">
    <source>
        <dbReference type="Pfam" id="PF26449"/>
    </source>
</evidence>
<dbReference type="PANTHER" id="PTHR30121">
    <property type="entry name" value="UNCHARACTERIZED PROTEIN YJGR-RELATED"/>
    <property type="match status" value="1"/>
</dbReference>
<accession>A0A8J3IUN0</accession>
<protein>
    <recommendedName>
        <fullName evidence="7">Type VI secretion protein</fullName>
    </recommendedName>
</protein>
<keyword evidence="6" id="KW-1185">Reference proteome</keyword>
<reference evidence="5" key="1">
    <citation type="submission" date="2021-01" db="EMBL/GenBank/DDBJ databases">
        <title>Whole genome shotgun sequence of Actinocatenispora rupis NBRC 107355.</title>
        <authorList>
            <person name="Komaki H."/>
            <person name="Tamura T."/>
        </authorList>
    </citation>
    <scope>NUCLEOTIDE SEQUENCE</scope>
    <source>
        <strain evidence="5">NBRC 107355</strain>
    </source>
</reference>
<gene>
    <name evidence="5" type="ORF">Aru02nite_11150</name>
</gene>
<feature type="domain" description="TraD/TraG TraM recognition site" evidence="3">
    <location>
        <begin position="655"/>
        <end position="723"/>
    </location>
</feature>
<dbReference type="InterPro" id="IPR051162">
    <property type="entry name" value="T4SS_component"/>
</dbReference>
<evidence type="ECO:0008006" key="7">
    <source>
        <dbReference type="Google" id="ProtNLM"/>
    </source>
</evidence>
<evidence type="ECO:0000313" key="6">
    <source>
        <dbReference type="Proteomes" id="UP000612808"/>
    </source>
</evidence>
<feature type="domain" description="Type IV secretion system coupling protein TraD DNA-binding" evidence="2">
    <location>
        <begin position="401"/>
        <end position="480"/>
    </location>
</feature>
<comment type="caution">
    <text evidence="5">The sequence shown here is derived from an EMBL/GenBank/DDBJ whole genome shotgun (WGS) entry which is preliminary data.</text>
</comment>
<feature type="compositionally biased region" description="Low complexity" evidence="1">
    <location>
        <begin position="786"/>
        <end position="798"/>
    </location>
</feature>
<dbReference type="Pfam" id="PF10412">
    <property type="entry name" value="TrwB_AAD_bind"/>
    <property type="match status" value="1"/>
</dbReference>
<evidence type="ECO:0000313" key="5">
    <source>
        <dbReference type="EMBL" id="GID10226.1"/>
    </source>
</evidence>
<dbReference type="Pfam" id="PF26449">
    <property type="entry name" value="DUF8128"/>
    <property type="match status" value="1"/>
</dbReference>
<feature type="domain" description="DUF8128" evidence="4">
    <location>
        <begin position="61"/>
        <end position="359"/>
    </location>
</feature>
<organism evidence="5 6">
    <name type="scientific">Actinocatenispora rupis</name>
    <dbReference type="NCBI Taxonomy" id="519421"/>
    <lineage>
        <taxon>Bacteria</taxon>
        <taxon>Bacillati</taxon>
        <taxon>Actinomycetota</taxon>
        <taxon>Actinomycetes</taxon>
        <taxon>Micromonosporales</taxon>
        <taxon>Micromonosporaceae</taxon>
        <taxon>Actinocatenispora</taxon>
    </lineage>
</organism>
<dbReference type="InterPro" id="IPR058441">
    <property type="entry name" value="DUF8128"/>
</dbReference>
<evidence type="ECO:0000259" key="3">
    <source>
        <dbReference type="Pfam" id="PF12696"/>
    </source>
</evidence>
<dbReference type="PANTHER" id="PTHR30121:SF6">
    <property type="entry name" value="SLR6007 PROTEIN"/>
    <property type="match status" value="1"/>
</dbReference>
<dbReference type="Pfam" id="PF12696">
    <property type="entry name" value="TraG-D_C"/>
    <property type="match status" value="1"/>
</dbReference>
<evidence type="ECO:0000259" key="2">
    <source>
        <dbReference type="Pfam" id="PF10412"/>
    </source>
</evidence>
<dbReference type="InterPro" id="IPR027417">
    <property type="entry name" value="P-loop_NTPase"/>
</dbReference>
<feature type="region of interest" description="Disordered" evidence="1">
    <location>
        <begin position="237"/>
        <end position="256"/>
    </location>
</feature>
<dbReference type="Proteomes" id="UP000612808">
    <property type="component" value="Unassembled WGS sequence"/>
</dbReference>
<dbReference type="InterPro" id="IPR019476">
    <property type="entry name" value="T4SS_TraD_DNA-bd"/>
</dbReference>
<name>A0A8J3IUN0_9ACTN</name>
<proteinExistence type="predicted"/>
<dbReference type="EMBL" id="BOMB01000006">
    <property type="protein sequence ID" value="GID10226.1"/>
    <property type="molecule type" value="Genomic_DNA"/>
</dbReference>
<dbReference type="CDD" id="cd01127">
    <property type="entry name" value="TrwB_TraG_TraD_VirD4"/>
    <property type="match status" value="1"/>
</dbReference>
<dbReference type="InterPro" id="IPR032689">
    <property type="entry name" value="TraG-D_C"/>
</dbReference>
<evidence type="ECO:0000256" key="1">
    <source>
        <dbReference type="SAM" id="MobiDB-lite"/>
    </source>
</evidence>
<dbReference type="SUPFAM" id="SSF52540">
    <property type="entry name" value="P-loop containing nucleoside triphosphate hydrolases"/>
    <property type="match status" value="1"/>
</dbReference>
<dbReference type="Gene3D" id="3.40.50.300">
    <property type="entry name" value="P-loop containing nucleotide triphosphate hydrolases"/>
    <property type="match status" value="2"/>
</dbReference>
<dbReference type="AlphaFoldDB" id="A0A8J3IUN0"/>